<dbReference type="Gene3D" id="3.30.70.970">
    <property type="entry name" value="RraB-like"/>
    <property type="match status" value="1"/>
</dbReference>
<keyword evidence="1" id="KW-1133">Transmembrane helix</keyword>
<keyword evidence="5" id="KW-1185">Reference proteome</keyword>
<dbReference type="RefSeq" id="WP_344908832.1">
    <property type="nucleotide sequence ID" value="NZ_BAAAYO010000006.1"/>
</dbReference>
<evidence type="ECO:0000256" key="1">
    <source>
        <dbReference type="SAM" id="Phobius"/>
    </source>
</evidence>
<reference evidence="4 5" key="1">
    <citation type="submission" date="2024-09" db="EMBL/GenBank/DDBJ databases">
        <authorList>
            <person name="Sun Q."/>
            <person name="Mori K."/>
        </authorList>
    </citation>
    <scope>NUCLEOTIDE SEQUENCE [LARGE SCALE GENOMIC DNA]</scope>
    <source>
        <strain evidence="4 5">JCM 12520</strain>
    </source>
</reference>
<comment type="caution">
    <text evidence="4">The sequence shown here is derived from an EMBL/GenBank/DDBJ whole genome shotgun (WGS) entry which is preliminary data.</text>
</comment>
<dbReference type="InterPro" id="IPR009671">
    <property type="entry name" value="RraB_dom"/>
</dbReference>
<dbReference type="Proteomes" id="UP001589619">
    <property type="component" value="Unassembled WGS sequence"/>
</dbReference>
<dbReference type="SUPFAM" id="SSF89946">
    <property type="entry name" value="Hypothetical protein VC0424"/>
    <property type="match status" value="1"/>
</dbReference>
<evidence type="ECO:0000259" key="3">
    <source>
        <dbReference type="Pfam" id="PF06877"/>
    </source>
</evidence>
<feature type="domain" description="Regulator of ribonuclease activity B" evidence="3">
    <location>
        <begin position="148"/>
        <end position="246"/>
    </location>
</feature>
<proteinExistence type="predicted"/>
<gene>
    <name evidence="4" type="ORF">ACFFNY_29665</name>
</gene>
<dbReference type="InterPro" id="IPR036701">
    <property type="entry name" value="RraB-like_sf"/>
</dbReference>
<sequence>MAKQWDYFNRTTDQKEQMSVLVDAAHAGYAPLPGFTRLLSIVINLYAIATDKKERDSAQAKLGILERRLEHMLAEHTQAIYIGRINTETRLEFYYYAKPGGAPHKKLAERVMALYPNYRWLAAERDDGDWSFYDYLRPNEVEKLYAKNNILLRSLSEKGDRLGIPRHVYHWLRFSTGEELAKAEAGVKRLGYGIVSAGMDADKPSYPHSLIVSKTHPIAIHAMNDSVGELYGLANECGGLYEGWGTDIRRKLWRRIVTSVGGKRIAVAGLAALAVLIAVSLLAFVYA</sequence>
<evidence type="ECO:0000313" key="5">
    <source>
        <dbReference type="Proteomes" id="UP001589619"/>
    </source>
</evidence>
<evidence type="ECO:0000259" key="2">
    <source>
        <dbReference type="Pfam" id="PF05117"/>
    </source>
</evidence>
<keyword evidence="1" id="KW-0812">Transmembrane</keyword>
<protein>
    <submittedName>
        <fullName evidence="4">DUF695 domain-containing protein</fullName>
    </submittedName>
</protein>
<feature type="transmembrane region" description="Helical" evidence="1">
    <location>
        <begin position="265"/>
        <end position="286"/>
    </location>
</feature>
<organism evidence="4 5">
    <name type="scientific">Paenibacillus hodogayensis</name>
    <dbReference type="NCBI Taxonomy" id="279208"/>
    <lineage>
        <taxon>Bacteria</taxon>
        <taxon>Bacillati</taxon>
        <taxon>Bacillota</taxon>
        <taxon>Bacilli</taxon>
        <taxon>Bacillales</taxon>
        <taxon>Paenibacillaceae</taxon>
        <taxon>Paenibacillus</taxon>
    </lineage>
</organism>
<dbReference type="Pfam" id="PF06877">
    <property type="entry name" value="RraB"/>
    <property type="match status" value="1"/>
</dbReference>
<name>A0ABV5W5A7_9BACL</name>
<keyword evidence="1" id="KW-0472">Membrane</keyword>
<dbReference type="Pfam" id="PF05117">
    <property type="entry name" value="DUF695"/>
    <property type="match status" value="1"/>
</dbReference>
<feature type="domain" description="DUF695" evidence="2">
    <location>
        <begin position="5"/>
        <end position="136"/>
    </location>
</feature>
<dbReference type="InterPro" id="IPR016097">
    <property type="entry name" value="DUF695"/>
</dbReference>
<dbReference type="EMBL" id="JBHMAG010000018">
    <property type="protein sequence ID" value="MFB9755769.1"/>
    <property type="molecule type" value="Genomic_DNA"/>
</dbReference>
<evidence type="ECO:0000313" key="4">
    <source>
        <dbReference type="EMBL" id="MFB9755769.1"/>
    </source>
</evidence>
<accession>A0ABV5W5A7</accession>